<dbReference type="EMBL" id="KB320907">
    <property type="protein sequence ID" value="ELW57893.1"/>
    <property type="molecule type" value="Genomic_DNA"/>
</dbReference>
<dbReference type="Proteomes" id="UP000011518">
    <property type="component" value="Unassembled WGS sequence"/>
</dbReference>
<reference evidence="2" key="1">
    <citation type="submission" date="2012-07" db="EMBL/GenBank/DDBJ databases">
        <title>Genome of the Chinese tree shrew, a rising model animal genetically related to primates.</title>
        <authorList>
            <person name="Zhang G."/>
            <person name="Fan Y."/>
            <person name="Yao Y."/>
            <person name="Huang Z."/>
        </authorList>
    </citation>
    <scope>NUCLEOTIDE SEQUENCE [LARGE SCALE GENOMIC DNA]</scope>
</reference>
<reference evidence="2" key="2">
    <citation type="journal article" date="2013" name="Nat. Commun.">
        <title>Genome of the Chinese tree shrew.</title>
        <authorList>
            <person name="Fan Y."/>
            <person name="Huang Z.Y."/>
            <person name="Cao C.C."/>
            <person name="Chen C.S."/>
            <person name="Chen Y.X."/>
            <person name="Fan D.D."/>
            <person name="He J."/>
            <person name="Hou H.L."/>
            <person name="Hu L."/>
            <person name="Hu X.T."/>
            <person name="Jiang X.T."/>
            <person name="Lai R."/>
            <person name="Lang Y.S."/>
            <person name="Liang B."/>
            <person name="Liao S.G."/>
            <person name="Mu D."/>
            <person name="Ma Y.Y."/>
            <person name="Niu Y.Y."/>
            <person name="Sun X.Q."/>
            <person name="Xia J.Q."/>
            <person name="Xiao J."/>
            <person name="Xiong Z.Q."/>
            <person name="Xu L."/>
            <person name="Yang L."/>
            <person name="Zhang Y."/>
            <person name="Zhao W."/>
            <person name="Zhao X.D."/>
            <person name="Zheng Y.T."/>
            <person name="Zhou J.M."/>
            <person name="Zhu Y.B."/>
            <person name="Zhang G.J."/>
            <person name="Wang J."/>
            <person name="Yao Y.G."/>
        </authorList>
    </citation>
    <scope>NUCLEOTIDE SEQUENCE [LARGE SCALE GENOMIC DNA]</scope>
</reference>
<organism evidence="1 2">
    <name type="scientific">Tupaia chinensis</name>
    <name type="common">Chinese tree shrew</name>
    <name type="synonym">Tupaia belangeri chinensis</name>
    <dbReference type="NCBI Taxonomy" id="246437"/>
    <lineage>
        <taxon>Eukaryota</taxon>
        <taxon>Metazoa</taxon>
        <taxon>Chordata</taxon>
        <taxon>Craniata</taxon>
        <taxon>Vertebrata</taxon>
        <taxon>Euteleostomi</taxon>
        <taxon>Mammalia</taxon>
        <taxon>Eutheria</taxon>
        <taxon>Euarchontoglires</taxon>
        <taxon>Scandentia</taxon>
        <taxon>Tupaiidae</taxon>
        <taxon>Tupaia</taxon>
    </lineage>
</organism>
<keyword evidence="2" id="KW-1185">Reference proteome</keyword>
<gene>
    <name evidence="1" type="ORF">TREES_T100021579</name>
</gene>
<protein>
    <submittedName>
        <fullName evidence="1">Uncharacterized protein</fullName>
    </submittedName>
</protein>
<evidence type="ECO:0000313" key="1">
    <source>
        <dbReference type="EMBL" id="ELW57893.1"/>
    </source>
</evidence>
<sequence>MERIMVVQASWEGWWIRLQALSDGGQSWVQETATARDNEAAAENVAHKTHLRRQRWQSGAAADLGTRGRFVLSEDSVELSKSAGVTKGISLRPSADSWLFLLAHLLISARSSLLAETKCPSVAKGQSGIP</sequence>
<dbReference type="AlphaFoldDB" id="L9K5G3"/>
<proteinExistence type="predicted"/>
<accession>L9K5G3</accession>
<evidence type="ECO:0000313" key="2">
    <source>
        <dbReference type="Proteomes" id="UP000011518"/>
    </source>
</evidence>
<name>L9K5G3_TUPCH</name>
<dbReference type="InParanoid" id="L9K5G3"/>